<accession>A0AAE1Z8W7</accession>
<dbReference type="EMBL" id="JALJAT010000005">
    <property type="protein sequence ID" value="KAK4469775.1"/>
    <property type="molecule type" value="Genomic_DNA"/>
</dbReference>
<keyword evidence="4" id="KW-1185">Reference proteome</keyword>
<gene>
    <name evidence="3" type="ORF">MN116_007293</name>
</gene>
<evidence type="ECO:0000313" key="3">
    <source>
        <dbReference type="EMBL" id="KAK4469775.1"/>
    </source>
</evidence>
<name>A0AAE1Z8W7_SCHME</name>
<reference evidence="3" key="2">
    <citation type="journal article" date="2023" name="Infect Dis Poverty">
        <title>Chromosome-scale genome of the human blood fluke Schistosoma mekongi and its implications for public health.</title>
        <authorList>
            <person name="Zhou M."/>
            <person name="Xu L."/>
            <person name="Xu D."/>
            <person name="Chen W."/>
            <person name="Khan J."/>
            <person name="Hu Y."/>
            <person name="Huang H."/>
            <person name="Wei H."/>
            <person name="Zhang Y."/>
            <person name="Chusongsang P."/>
            <person name="Tanasarnprasert K."/>
            <person name="Hu X."/>
            <person name="Limpanont Y."/>
            <person name="Lv Z."/>
        </authorList>
    </citation>
    <scope>NUCLEOTIDE SEQUENCE</scope>
    <source>
        <strain evidence="3">LV_2022a</strain>
    </source>
</reference>
<evidence type="ECO:0000256" key="2">
    <source>
        <dbReference type="SAM" id="Phobius"/>
    </source>
</evidence>
<sequence length="121" mass="13656">MTTSSIETNTTEVPNNITLPTPSQSEIVNHSTSPLPSPTLSSSLSSFETCTSVSTFVSVLDNYLQRQSDNSCQEKVTWLRNIVNILLGILLFMTMILLTVLIILSYFIRQYILLQRENKIR</sequence>
<keyword evidence="2" id="KW-0472">Membrane</keyword>
<keyword evidence="2" id="KW-0812">Transmembrane</keyword>
<protein>
    <submittedName>
        <fullName evidence="3">Uncharacterized protein</fullName>
    </submittedName>
</protein>
<feature type="compositionally biased region" description="Polar residues" evidence="1">
    <location>
        <begin position="1"/>
        <end position="30"/>
    </location>
</feature>
<evidence type="ECO:0000256" key="1">
    <source>
        <dbReference type="SAM" id="MobiDB-lite"/>
    </source>
</evidence>
<evidence type="ECO:0000313" key="4">
    <source>
        <dbReference type="Proteomes" id="UP001292079"/>
    </source>
</evidence>
<comment type="caution">
    <text evidence="3">The sequence shown here is derived from an EMBL/GenBank/DDBJ whole genome shotgun (WGS) entry which is preliminary data.</text>
</comment>
<keyword evidence="2" id="KW-1133">Transmembrane helix</keyword>
<proteinExistence type="predicted"/>
<feature type="region of interest" description="Disordered" evidence="1">
    <location>
        <begin position="1"/>
        <end position="34"/>
    </location>
</feature>
<dbReference type="Proteomes" id="UP001292079">
    <property type="component" value="Unassembled WGS sequence"/>
</dbReference>
<feature type="transmembrane region" description="Helical" evidence="2">
    <location>
        <begin position="85"/>
        <end position="108"/>
    </location>
</feature>
<dbReference type="AlphaFoldDB" id="A0AAE1Z8W7"/>
<reference evidence="3" key="1">
    <citation type="submission" date="2022-04" db="EMBL/GenBank/DDBJ databases">
        <authorList>
            <person name="Xu L."/>
            <person name="Lv Z."/>
        </authorList>
    </citation>
    <scope>NUCLEOTIDE SEQUENCE</scope>
    <source>
        <strain evidence="3">LV_2022a</strain>
    </source>
</reference>
<organism evidence="3 4">
    <name type="scientific">Schistosoma mekongi</name>
    <name type="common">Parasitic worm</name>
    <dbReference type="NCBI Taxonomy" id="38744"/>
    <lineage>
        <taxon>Eukaryota</taxon>
        <taxon>Metazoa</taxon>
        <taxon>Spiralia</taxon>
        <taxon>Lophotrochozoa</taxon>
        <taxon>Platyhelminthes</taxon>
        <taxon>Trematoda</taxon>
        <taxon>Digenea</taxon>
        <taxon>Strigeidida</taxon>
        <taxon>Schistosomatoidea</taxon>
        <taxon>Schistosomatidae</taxon>
        <taxon>Schistosoma</taxon>
    </lineage>
</organism>